<keyword evidence="1" id="KW-1133">Transmembrane helix</keyword>
<sequence length="92" mass="9867">MSAHRLAPAPRVVPRTTGSERLHLLLAACCALTLMPLGLTMAVVVLAVLVARRQARRSLQRSVAVGRGILAPAQQPRVLHTAGHRRQAVARP</sequence>
<protein>
    <submittedName>
        <fullName evidence="2">Uncharacterized protein</fullName>
    </submittedName>
</protein>
<keyword evidence="1" id="KW-0472">Membrane</keyword>
<evidence type="ECO:0000313" key="2">
    <source>
        <dbReference type="EMBL" id="MDZ5662643.1"/>
    </source>
</evidence>
<comment type="caution">
    <text evidence="2">The sequence shown here is derived from an EMBL/GenBank/DDBJ whole genome shotgun (WGS) entry which is preliminary data.</text>
</comment>
<gene>
    <name evidence="2" type="ORF">SFC79_12785</name>
</gene>
<evidence type="ECO:0000313" key="3">
    <source>
        <dbReference type="Proteomes" id="UP001291999"/>
    </source>
</evidence>
<dbReference type="EMBL" id="JAXQPW010000004">
    <property type="protein sequence ID" value="MDZ5662643.1"/>
    <property type="molecule type" value="Genomic_DNA"/>
</dbReference>
<reference evidence="2 3" key="1">
    <citation type="submission" date="2023-11" db="EMBL/GenBank/DDBJ databases">
        <title>Novel species in genus Nocardioides.</title>
        <authorList>
            <person name="Zhou H."/>
        </authorList>
    </citation>
    <scope>NUCLEOTIDE SEQUENCE [LARGE SCALE GENOMIC DNA]</scope>
    <source>
        <strain evidence="2 3">S-58</strain>
    </source>
</reference>
<name>A0ABU5KCE3_9ACTN</name>
<organism evidence="2 3">
    <name type="scientific">Nocardioides renjunii</name>
    <dbReference type="NCBI Taxonomy" id="3095075"/>
    <lineage>
        <taxon>Bacteria</taxon>
        <taxon>Bacillati</taxon>
        <taxon>Actinomycetota</taxon>
        <taxon>Actinomycetes</taxon>
        <taxon>Propionibacteriales</taxon>
        <taxon>Nocardioidaceae</taxon>
        <taxon>Nocardioides</taxon>
    </lineage>
</organism>
<dbReference type="RefSeq" id="WP_172270620.1">
    <property type="nucleotide sequence ID" value="NZ_CP141058.1"/>
</dbReference>
<accession>A0ABU5KCE3</accession>
<keyword evidence="3" id="KW-1185">Reference proteome</keyword>
<keyword evidence="1" id="KW-0812">Transmembrane</keyword>
<proteinExistence type="predicted"/>
<evidence type="ECO:0000256" key="1">
    <source>
        <dbReference type="SAM" id="Phobius"/>
    </source>
</evidence>
<feature type="transmembrane region" description="Helical" evidence="1">
    <location>
        <begin position="24"/>
        <end position="51"/>
    </location>
</feature>
<dbReference type="Proteomes" id="UP001291999">
    <property type="component" value="Unassembled WGS sequence"/>
</dbReference>